<dbReference type="AlphaFoldDB" id="A0AAN7BMM8"/>
<comment type="caution">
    <text evidence="2">The sequence shown here is derived from an EMBL/GenBank/DDBJ whole genome shotgun (WGS) entry which is preliminary data.</text>
</comment>
<feature type="compositionally biased region" description="Pro residues" evidence="1">
    <location>
        <begin position="94"/>
        <end position="108"/>
    </location>
</feature>
<feature type="region of interest" description="Disordered" evidence="1">
    <location>
        <begin position="87"/>
        <end position="108"/>
    </location>
</feature>
<sequence>MTAPNPTQPSRARGPVEMLPQRVNEVAVITGKAFKAASMDGKGVAEVAAVMNARIPDVVEKFNLACDEIELEILRSKAYILRDLNQLRAKRKPPPPPKQQGVAPPAPMESPILTAKAIQVSPFKPGISGPSRPSPVIKQESKPVIKQESKPVAPFPNMGLELTSPEVKHVSTPSPKPVHRPKGPENPVNPAAVAAAAGRPSSAPPRKETKIPAPQVPRSAGPPQAAPFPPGMQTKASSVPAPNIPAPNPPPAPVTTVAAAPPAPVPPIGNETFFTDMTFSLAPTPGEAQQGLPSQQQPQLQPSGGNNQGGVGNPTGPVDVANMDSLVDDDPKIKDFFNLEGIEMDYAGEEGPVDDNNFNELYFNLEDDSNGLPAGEFDNNFFNS</sequence>
<proteinExistence type="predicted"/>
<reference evidence="2" key="2">
    <citation type="submission" date="2023-05" db="EMBL/GenBank/DDBJ databases">
        <authorList>
            <consortium name="Lawrence Berkeley National Laboratory"/>
            <person name="Steindorff A."/>
            <person name="Hensen N."/>
            <person name="Bonometti L."/>
            <person name="Westerberg I."/>
            <person name="Brannstrom I.O."/>
            <person name="Guillou S."/>
            <person name="Cros-Aarteil S."/>
            <person name="Calhoun S."/>
            <person name="Haridas S."/>
            <person name="Kuo A."/>
            <person name="Mondo S."/>
            <person name="Pangilinan J."/>
            <person name="Riley R."/>
            <person name="Labutti K."/>
            <person name="Andreopoulos B."/>
            <person name="Lipzen A."/>
            <person name="Chen C."/>
            <person name="Yanf M."/>
            <person name="Daum C."/>
            <person name="Ng V."/>
            <person name="Clum A."/>
            <person name="Ohm R."/>
            <person name="Martin F."/>
            <person name="Silar P."/>
            <person name="Natvig D."/>
            <person name="Lalanne C."/>
            <person name="Gautier V."/>
            <person name="Ament-Velasquez S.L."/>
            <person name="Kruys A."/>
            <person name="Hutchinson M.I."/>
            <person name="Powell A.J."/>
            <person name="Barry K."/>
            <person name="Miller A.N."/>
            <person name="Grigoriev I.V."/>
            <person name="Debuchy R."/>
            <person name="Gladieux P."/>
            <person name="Thoren M.H."/>
            <person name="Johannesson H."/>
        </authorList>
    </citation>
    <scope>NUCLEOTIDE SEQUENCE</scope>
    <source>
        <strain evidence="2">CBS 990.96</strain>
    </source>
</reference>
<name>A0AAN7BMM8_9PEZI</name>
<feature type="compositionally biased region" description="Low complexity" evidence="1">
    <location>
        <begin position="289"/>
        <end position="305"/>
    </location>
</feature>
<feature type="compositionally biased region" description="Pro residues" evidence="1">
    <location>
        <begin position="242"/>
        <end position="253"/>
    </location>
</feature>
<gene>
    <name evidence="2" type="ORF">QBC38DRAFT_239212</name>
</gene>
<accession>A0AAN7BMM8</accession>
<dbReference type="EMBL" id="MU865354">
    <property type="protein sequence ID" value="KAK4226072.1"/>
    <property type="molecule type" value="Genomic_DNA"/>
</dbReference>
<evidence type="ECO:0000313" key="2">
    <source>
        <dbReference type="EMBL" id="KAK4226072.1"/>
    </source>
</evidence>
<reference evidence="2" key="1">
    <citation type="journal article" date="2023" name="Mol. Phylogenet. Evol.">
        <title>Genome-scale phylogeny and comparative genomics of the fungal order Sordariales.</title>
        <authorList>
            <person name="Hensen N."/>
            <person name="Bonometti L."/>
            <person name="Westerberg I."/>
            <person name="Brannstrom I.O."/>
            <person name="Guillou S."/>
            <person name="Cros-Aarteil S."/>
            <person name="Calhoun S."/>
            <person name="Haridas S."/>
            <person name="Kuo A."/>
            <person name="Mondo S."/>
            <person name="Pangilinan J."/>
            <person name="Riley R."/>
            <person name="LaButti K."/>
            <person name="Andreopoulos B."/>
            <person name="Lipzen A."/>
            <person name="Chen C."/>
            <person name="Yan M."/>
            <person name="Daum C."/>
            <person name="Ng V."/>
            <person name="Clum A."/>
            <person name="Steindorff A."/>
            <person name="Ohm R.A."/>
            <person name="Martin F."/>
            <person name="Silar P."/>
            <person name="Natvig D.O."/>
            <person name="Lalanne C."/>
            <person name="Gautier V."/>
            <person name="Ament-Velasquez S.L."/>
            <person name="Kruys A."/>
            <person name="Hutchinson M.I."/>
            <person name="Powell A.J."/>
            <person name="Barry K."/>
            <person name="Miller A.N."/>
            <person name="Grigoriev I.V."/>
            <person name="Debuchy R."/>
            <person name="Gladieux P."/>
            <person name="Hiltunen Thoren M."/>
            <person name="Johannesson H."/>
        </authorList>
    </citation>
    <scope>NUCLEOTIDE SEQUENCE</scope>
    <source>
        <strain evidence="2">CBS 990.96</strain>
    </source>
</reference>
<evidence type="ECO:0000313" key="3">
    <source>
        <dbReference type="Proteomes" id="UP001301958"/>
    </source>
</evidence>
<organism evidence="2 3">
    <name type="scientific">Podospora fimiseda</name>
    <dbReference type="NCBI Taxonomy" id="252190"/>
    <lineage>
        <taxon>Eukaryota</taxon>
        <taxon>Fungi</taxon>
        <taxon>Dikarya</taxon>
        <taxon>Ascomycota</taxon>
        <taxon>Pezizomycotina</taxon>
        <taxon>Sordariomycetes</taxon>
        <taxon>Sordariomycetidae</taxon>
        <taxon>Sordariales</taxon>
        <taxon>Podosporaceae</taxon>
        <taxon>Podospora</taxon>
    </lineage>
</organism>
<feature type="region of interest" description="Disordered" evidence="1">
    <location>
        <begin position="279"/>
        <end position="327"/>
    </location>
</feature>
<dbReference type="Proteomes" id="UP001301958">
    <property type="component" value="Unassembled WGS sequence"/>
</dbReference>
<feature type="compositionally biased region" description="Low complexity" evidence="1">
    <location>
        <begin position="185"/>
        <end position="201"/>
    </location>
</feature>
<protein>
    <submittedName>
        <fullName evidence="2">Uncharacterized protein</fullName>
    </submittedName>
</protein>
<keyword evidence="3" id="KW-1185">Reference proteome</keyword>
<feature type="region of interest" description="Disordered" evidence="1">
    <location>
        <begin position="122"/>
        <end position="260"/>
    </location>
</feature>
<evidence type="ECO:0000256" key="1">
    <source>
        <dbReference type="SAM" id="MobiDB-lite"/>
    </source>
</evidence>
<feature type="compositionally biased region" description="Basic and acidic residues" evidence="1">
    <location>
        <begin position="139"/>
        <end position="149"/>
    </location>
</feature>